<keyword evidence="1" id="KW-0614">Plasmid</keyword>
<organism evidence="1 2">
    <name type="scientific">Pseudomonas amygdali pv. lachrymans str. M301315</name>
    <dbReference type="NCBI Taxonomy" id="629260"/>
    <lineage>
        <taxon>Bacteria</taxon>
        <taxon>Pseudomonadati</taxon>
        <taxon>Pseudomonadota</taxon>
        <taxon>Gammaproteobacteria</taxon>
        <taxon>Pseudomonadales</taxon>
        <taxon>Pseudomonadaceae</taxon>
        <taxon>Pseudomonas</taxon>
        <taxon>Pseudomonas amygdali</taxon>
    </lineage>
</organism>
<evidence type="ECO:0000313" key="1">
    <source>
        <dbReference type="EMBL" id="AXH59874.1"/>
    </source>
</evidence>
<dbReference type="AlphaFoldDB" id="A0AAD0V9R4"/>
<geneLocation type="plasmid" evidence="2">
    <name>pmppla107</name>
</geneLocation>
<reference evidence="1 2" key="1">
    <citation type="journal article" date="2011" name="PLoS Pathog.">
        <title>Dynamic evolution of pathogenicity revealed by sequencing and comparative genomics of 19 Pseudomonas syringae isolates.</title>
        <authorList>
            <person name="Baltrus D.A."/>
            <person name="Nishimura M.T."/>
            <person name="Romanchuk A."/>
            <person name="Chang J.H."/>
            <person name="Mukhtar M.S."/>
            <person name="Cherkis K."/>
            <person name="Roach J."/>
            <person name="Grant S.R."/>
            <person name="Jones C.D."/>
            <person name="Dangl J.L."/>
        </authorList>
    </citation>
    <scope>NUCLEOTIDE SEQUENCE [LARGE SCALE GENOMIC DNA]</scope>
    <source>
        <strain evidence="1 2">M301315</strain>
    </source>
</reference>
<dbReference type="Proteomes" id="UP000006426">
    <property type="component" value="Plasmid pmppla107"/>
</dbReference>
<sequence>MSTQELPHFSPGKYAVRHIDNWDGQRDICTSFAQLDAAGVWTYTECGRPLLVHEGDKVLHAWPLEVSKAPVSEVVGVRREWLREWAEELMHTSQEGSTMHQQIQGLLDIHPRKPKAS</sequence>
<evidence type="ECO:0000313" key="2">
    <source>
        <dbReference type="Proteomes" id="UP000006426"/>
    </source>
</evidence>
<accession>A0AAD0V9R4</accession>
<gene>
    <name evidence="1" type="ORF">PLA107_032125</name>
</gene>
<proteinExistence type="predicted"/>
<dbReference type="RefSeq" id="WP_005741827.1">
    <property type="nucleotide sequence ID" value="NZ_CP031226.1"/>
</dbReference>
<protein>
    <submittedName>
        <fullName evidence="1">Uncharacterized protein</fullName>
    </submittedName>
</protein>
<name>A0AAD0V9R4_PSEAV</name>
<dbReference type="EMBL" id="CP031226">
    <property type="protein sequence ID" value="AXH59874.1"/>
    <property type="molecule type" value="Genomic_DNA"/>
</dbReference>
<dbReference type="GeneID" id="39474488"/>